<keyword evidence="1" id="KW-0812">Transmembrane</keyword>
<sequence length="33" mass="3421">MGVALMVVGTAVSFIAYLASLNVTITGAAFYLR</sequence>
<dbReference type="EMBL" id="CAFBOS010000109">
    <property type="protein sequence ID" value="CAB5003001.1"/>
    <property type="molecule type" value="Genomic_DNA"/>
</dbReference>
<protein>
    <submittedName>
        <fullName evidence="3">Unannotated protein</fullName>
    </submittedName>
</protein>
<gene>
    <name evidence="2" type="ORF">UFOPK2754_00204</name>
    <name evidence="3" type="ORF">UFOPK3139_00161</name>
    <name evidence="4" type="ORF">UFOPK3543_00023</name>
    <name evidence="5" type="ORF">UFOPK3967_01750</name>
</gene>
<feature type="transmembrane region" description="Helical" evidence="1">
    <location>
        <begin position="6"/>
        <end position="32"/>
    </location>
</feature>
<proteinExistence type="predicted"/>
<organism evidence="3">
    <name type="scientific">freshwater metagenome</name>
    <dbReference type="NCBI Taxonomy" id="449393"/>
    <lineage>
        <taxon>unclassified sequences</taxon>
        <taxon>metagenomes</taxon>
        <taxon>ecological metagenomes</taxon>
    </lineage>
</organism>
<evidence type="ECO:0000313" key="2">
    <source>
        <dbReference type="EMBL" id="CAB4726778.1"/>
    </source>
</evidence>
<dbReference type="EMBL" id="CAEZYR010000004">
    <property type="protein sequence ID" value="CAB4726778.1"/>
    <property type="molecule type" value="Genomic_DNA"/>
</dbReference>
<dbReference type="AlphaFoldDB" id="A0A6J6Z220"/>
<evidence type="ECO:0000256" key="1">
    <source>
        <dbReference type="SAM" id="Phobius"/>
    </source>
</evidence>
<evidence type="ECO:0000313" key="4">
    <source>
        <dbReference type="EMBL" id="CAB4888360.1"/>
    </source>
</evidence>
<evidence type="ECO:0000313" key="5">
    <source>
        <dbReference type="EMBL" id="CAB5003001.1"/>
    </source>
</evidence>
<dbReference type="EMBL" id="CAFBMH010000001">
    <property type="protein sequence ID" value="CAB4888360.1"/>
    <property type="molecule type" value="Genomic_DNA"/>
</dbReference>
<accession>A0A6J6Z220</accession>
<name>A0A6J6Z220_9ZZZZ</name>
<dbReference type="EMBL" id="CAFABA010000003">
    <property type="protein sequence ID" value="CAB4813208.1"/>
    <property type="molecule type" value="Genomic_DNA"/>
</dbReference>
<keyword evidence="1" id="KW-1133">Transmembrane helix</keyword>
<evidence type="ECO:0000313" key="3">
    <source>
        <dbReference type="EMBL" id="CAB4813208.1"/>
    </source>
</evidence>
<reference evidence="3" key="1">
    <citation type="submission" date="2020-05" db="EMBL/GenBank/DDBJ databases">
        <authorList>
            <person name="Chiriac C."/>
            <person name="Salcher M."/>
            <person name="Ghai R."/>
            <person name="Kavagutti S V."/>
        </authorList>
    </citation>
    <scope>NUCLEOTIDE SEQUENCE</scope>
</reference>
<keyword evidence="1" id="KW-0472">Membrane</keyword>